<dbReference type="PANTHER" id="PTHR30419">
    <property type="entry name" value="HTH-TYPE TRANSCRIPTIONAL REGULATOR YBHD"/>
    <property type="match status" value="1"/>
</dbReference>
<name>A0AAP5QHC9_9BURK</name>
<dbReference type="Gene3D" id="3.40.190.290">
    <property type="match status" value="1"/>
</dbReference>
<organism evidence="7 9">
    <name type="scientific">Paraburkholderia fungorum</name>
    <dbReference type="NCBI Taxonomy" id="134537"/>
    <lineage>
        <taxon>Bacteria</taxon>
        <taxon>Pseudomonadati</taxon>
        <taxon>Pseudomonadota</taxon>
        <taxon>Betaproteobacteria</taxon>
        <taxon>Burkholderiales</taxon>
        <taxon>Burkholderiaceae</taxon>
        <taxon>Paraburkholderia</taxon>
    </lineage>
</organism>
<dbReference type="EMBL" id="CP010025">
    <property type="protein sequence ID" value="AJZ57142.1"/>
    <property type="molecule type" value="Genomic_DNA"/>
</dbReference>
<evidence type="ECO:0000313" key="7">
    <source>
        <dbReference type="EMBL" id="MDT8843513.1"/>
    </source>
</evidence>
<evidence type="ECO:0000313" key="6">
    <source>
        <dbReference type="EMBL" id="AJZ57142.1"/>
    </source>
</evidence>
<accession>A0AAP5QHC9</accession>
<dbReference type="EMBL" id="JANSLM010000025">
    <property type="protein sequence ID" value="MDT8843513.1"/>
    <property type="molecule type" value="Genomic_DNA"/>
</dbReference>
<evidence type="ECO:0000256" key="4">
    <source>
        <dbReference type="ARBA" id="ARBA00023163"/>
    </source>
</evidence>
<dbReference type="GO" id="GO:0003677">
    <property type="term" value="F:DNA binding"/>
    <property type="evidence" value="ECO:0007669"/>
    <property type="project" value="UniProtKB-KW"/>
</dbReference>
<reference evidence="6 8" key="1">
    <citation type="journal article" date="2015" name="Genome Announc.">
        <title>Complete genome sequences for 59 burkholderia isolates, both pathogenic and near neighbor.</title>
        <authorList>
            <person name="Johnson S.L."/>
            <person name="Bishop-Lilly K.A."/>
            <person name="Ladner J.T."/>
            <person name="Daligault H.E."/>
            <person name="Davenport K.W."/>
            <person name="Jaissle J."/>
            <person name="Frey K.G."/>
            <person name="Koroleva G.I."/>
            <person name="Bruce D.C."/>
            <person name="Coyne S.R."/>
            <person name="Broomall S.M."/>
            <person name="Li P.E."/>
            <person name="Teshima H."/>
            <person name="Gibbons H.S."/>
            <person name="Palacios G.F."/>
            <person name="Rosenzweig C.N."/>
            <person name="Redden C.L."/>
            <person name="Xu Y."/>
            <person name="Minogue T.D."/>
            <person name="Chain P.S."/>
        </authorList>
    </citation>
    <scope>NUCLEOTIDE SEQUENCE [LARGE SCALE GENOMIC DNA]</scope>
    <source>
        <strain evidence="6 8">ATCC BAA-463</strain>
    </source>
</reference>
<evidence type="ECO:0000259" key="5">
    <source>
        <dbReference type="PROSITE" id="PS50931"/>
    </source>
</evidence>
<dbReference type="InterPro" id="IPR000847">
    <property type="entry name" value="LysR_HTH_N"/>
</dbReference>
<dbReference type="InterPro" id="IPR036388">
    <property type="entry name" value="WH-like_DNA-bd_sf"/>
</dbReference>
<keyword evidence="3" id="KW-0238">DNA-binding</keyword>
<dbReference type="KEGG" id="bfn:OI25_7763"/>
<comment type="similarity">
    <text evidence="1">Belongs to the LysR transcriptional regulatory family.</text>
</comment>
<dbReference type="InterPro" id="IPR050950">
    <property type="entry name" value="HTH-type_LysR_regulators"/>
</dbReference>
<proteinExistence type="inferred from homology"/>
<feature type="domain" description="HTH lysR-type" evidence="5">
    <location>
        <begin position="13"/>
        <end position="70"/>
    </location>
</feature>
<dbReference type="Proteomes" id="UP000032614">
    <property type="component" value="Chromosome 3"/>
</dbReference>
<evidence type="ECO:0000313" key="9">
    <source>
        <dbReference type="Proteomes" id="UP001246473"/>
    </source>
</evidence>
<keyword evidence="4" id="KW-0804">Transcription</keyword>
<dbReference type="GO" id="GO:0003700">
    <property type="term" value="F:DNA-binding transcription factor activity"/>
    <property type="evidence" value="ECO:0007669"/>
    <property type="project" value="InterPro"/>
</dbReference>
<dbReference type="GO" id="GO:0005829">
    <property type="term" value="C:cytosol"/>
    <property type="evidence" value="ECO:0007669"/>
    <property type="project" value="TreeGrafter"/>
</dbReference>
<evidence type="ECO:0000313" key="8">
    <source>
        <dbReference type="Proteomes" id="UP000032614"/>
    </source>
</evidence>
<dbReference type="SUPFAM" id="SSF53850">
    <property type="entry name" value="Periplasmic binding protein-like II"/>
    <property type="match status" value="1"/>
</dbReference>
<dbReference type="Pfam" id="PF03466">
    <property type="entry name" value="LysR_substrate"/>
    <property type="match status" value="1"/>
</dbReference>
<dbReference type="AlphaFoldDB" id="A0AAP5QHC9"/>
<dbReference type="SUPFAM" id="SSF46785">
    <property type="entry name" value="Winged helix' DNA-binding domain"/>
    <property type="match status" value="1"/>
</dbReference>
<dbReference type="Gene3D" id="1.10.10.10">
    <property type="entry name" value="Winged helix-like DNA-binding domain superfamily/Winged helix DNA-binding domain"/>
    <property type="match status" value="1"/>
</dbReference>
<dbReference type="RefSeq" id="WP_046565333.1">
    <property type="nucleotide sequence ID" value="NZ_CP192497.1"/>
</dbReference>
<sequence>MPTQLDWYLHLNLKTRHLRLLVMLDDLGSLKRVAEATHVTLPAVSRSLAELERGLGLDLFVRTSQGIRATAYGECLIRHARNILTDVQQVRDELNSLYNGSGGKINIGVYPASSSVLVPRALRLLKQRSPNTNAQVIEGTRPLLLPQLWEGKIDLIVGRLPAVPPSSGFDEKPLLEERLVIVTGPHHPLAKRKHLQWSDLQPYPWVLPSYASQMREPFERILEMQGLEFPKNYIETMSVQVARSYLYCSDAVSVLAITAARDKFQPLAVLPLTLPPMLRATGMMWNRNRPFSAATELMMDCLEGAAKQISEAERSQANPVF</sequence>
<dbReference type="Pfam" id="PF00126">
    <property type="entry name" value="HTH_1"/>
    <property type="match status" value="1"/>
</dbReference>
<reference evidence="7" key="2">
    <citation type="submission" date="2022-08" db="EMBL/GenBank/DDBJ databases">
        <authorList>
            <person name="Kim S.-J."/>
        </authorList>
    </citation>
    <scope>NUCLEOTIDE SEQUENCE</scope>
    <source>
        <strain evidence="7">KJ</strain>
    </source>
</reference>
<dbReference type="InterPro" id="IPR005119">
    <property type="entry name" value="LysR_subst-bd"/>
</dbReference>
<protein>
    <submittedName>
        <fullName evidence="6">Bacterial regulatory helix-turn-helix, lysR family protein</fullName>
    </submittedName>
    <submittedName>
        <fullName evidence="7">LysR family transcriptional regulator</fullName>
    </submittedName>
</protein>
<dbReference type="PANTHER" id="PTHR30419:SF8">
    <property type="entry name" value="NITROGEN ASSIMILATION TRANSCRIPTIONAL ACTIVATOR-RELATED"/>
    <property type="match status" value="1"/>
</dbReference>
<dbReference type="PROSITE" id="PS50931">
    <property type="entry name" value="HTH_LYSR"/>
    <property type="match status" value="1"/>
</dbReference>
<keyword evidence="2" id="KW-0805">Transcription regulation</keyword>
<dbReference type="InterPro" id="IPR036390">
    <property type="entry name" value="WH_DNA-bd_sf"/>
</dbReference>
<evidence type="ECO:0000256" key="3">
    <source>
        <dbReference type="ARBA" id="ARBA00023125"/>
    </source>
</evidence>
<evidence type="ECO:0000256" key="2">
    <source>
        <dbReference type="ARBA" id="ARBA00023015"/>
    </source>
</evidence>
<evidence type="ECO:0000256" key="1">
    <source>
        <dbReference type="ARBA" id="ARBA00009437"/>
    </source>
</evidence>
<gene>
    <name evidence="6" type="ORF">OI25_7763</name>
    <name evidence="7" type="ORF">ParKJ_39530</name>
</gene>
<dbReference type="Proteomes" id="UP001246473">
    <property type="component" value="Unassembled WGS sequence"/>
</dbReference>